<dbReference type="InterPro" id="IPR009091">
    <property type="entry name" value="RCC1/BLIP-II"/>
</dbReference>
<comment type="caution">
    <text evidence="3">The sequence shown here is derived from an EMBL/GenBank/DDBJ whole genome shotgun (WGS) entry which is preliminary data.</text>
</comment>
<dbReference type="InterPro" id="IPR036165">
    <property type="entry name" value="YefM-like_sf"/>
</dbReference>
<name>A0ABT2LUI2_9HYPH</name>
<dbReference type="InterPro" id="IPR000408">
    <property type="entry name" value="Reg_chr_condens"/>
</dbReference>
<evidence type="ECO:0000313" key="4">
    <source>
        <dbReference type="Proteomes" id="UP001320831"/>
    </source>
</evidence>
<comment type="function">
    <text evidence="2">Antitoxin component of a type II toxin-antitoxin (TA) system.</text>
</comment>
<dbReference type="Gene3D" id="3.40.1620.10">
    <property type="entry name" value="YefM-like domain"/>
    <property type="match status" value="1"/>
</dbReference>
<dbReference type="InterPro" id="IPR006442">
    <property type="entry name" value="Antitoxin_Phd/YefM"/>
</dbReference>
<dbReference type="Proteomes" id="UP001320831">
    <property type="component" value="Unassembled WGS sequence"/>
</dbReference>
<accession>A0ABT2LUI2</accession>
<dbReference type="NCBIfam" id="TIGR01552">
    <property type="entry name" value="phd_fam"/>
    <property type="match status" value="1"/>
</dbReference>
<proteinExistence type="inferred from homology"/>
<dbReference type="RefSeq" id="WP_260907001.1">
    <property type="nucleotide sequence ID" value="NZ_JAOCZP010000011.1"/>
</dbReference>
<dbReference type="SUPFAM" id="SSF143120">
    <property type="entry name" value="YefM-like"/>
    <property type="match status" value="1"/>
</dbReference>
<organism evidence="3 4">
    <name type="scientific">Chelativorans salis</name>
    <dbReference type="NCBI Taxonomy" id="2978478"/>
    <lineage>
        <taxon>Bacteria</taxon>
        <taxon>Pseudomonadati</taxon>
        <taxon>Pseudomonadota</taxon>
        <taxon>Alphaproteobacteria</taxon>
        <taxon>Hyphomicrobiales</taxon>
        <taxon>Phyllobacteriaceae</taxon>
        <taxon>Chelativorans</taxon>
    </lineage>
</organism>
<dbReference type="EMBL" id="JAOCZP010000011">
    <property type="protein sequence ID" value="MCT7378174.1"/>
    <property type="molecule type" value="Genomic_DNA"/>
</dbReference>
<reference evidence="3 4" key="1">
    <citation type="submission" date="2022-09" db="EMBL/GenBank/DDBJ databases">
        <title>Chelativorans salina sp. nov., a novel slightly halophilic bacterium isolated from a saline lake sediment enrichment.</title>
        <authorList>
            <person name="Gao L."/>
            <person name="Fang B.-Z."/>
            <person name="Li W.-J."/>
        </authorList>
    </citation>
    <scope>NUCLEOTIDE SEQUENCE [LARGE SCALE GENOMIC DNA]</scope>
    <source>
        <strain evidence="3 4">EGI FJ00035</strain>
    </source>
</reference>
<sequence>MKDADIQKAQADLSALIDTAEQGEPVVITRDGKAAAVLVPFDAAKEHYAWGNNIYAWGNNSSGQLGNGDHG</sequence>
<dbReference type="SUPFAM" id="SSF50985">
    <property type="entry name" value="RCC1/BLIP-II"/>
    <property type="match status" value="1"/>
</dbReference>
<gene>
    <name evidence="3" type="ORF">N5A92_24475</name>
</gene>
<comment type="similarity">
    <text evidence="1 2">Belongs to the phD/YefM antitoxin family.</text>
</comment>
<dbReference type="PROSITE" id="PS50012">
    <property type="entry name" value="RCC1_3"/>
    <property type="match status" value="1"/>
</dbReference>
<keyword evidence="4" id="KW-1185">Reference proteome</keyword>
<evidence type="ECO:0000313" key="3">
    <source>
        <dbReference type="EMBL" id="MCT7378174.1"/>
    </source>
</evidence>
<evidence type="ECO:0000256" key="1">
    <source>
        <dbReference type="ARBA" id="ARBA00009981"/>
    </source>
</evidence>
<protein>
    <recommendedName>
        <fullName evidence="2">Antitoxin</fullName>
    </recommendedName>
</protein>
<evidence type="ECO:0000256" key="2">
    <source>
        <dbReference type="RuleBase" id="RU362080"/>
    </source>
</evidence>
<dbReference type="Pfam" id="PF02604">
    <property type="entry name" value="PhdYeFM_antitox"/>
    <property type="match status" value="1"/>
</dbReference>